<dbReference type="CDD" id="cd06173">
    <property type="entry name" value="MFS_MefA_like"/>
    <property type="match status" value="1"/>
</dbReference>
<feature type="transmembrane region" description="Helical" evidence="7">
    <location>
        <begin position="258"/>
        <end position="279"/>
    </location>
</feature>
<feature type="transmembrane region" description="Helical" evidence="7">
    <location>
        <begin position="372"/>
        <end position="394"/>
    </location>
</feature>
<dbReference type="PANTHER" id="PTHR43266:SF2">
    <property type="entry name" value="MAJOR FACILITATOR SUPERFAMILY (MFS) PROFILE DOMAIN-CONTAINING PROTEIN"/>
    <property type="match status" value="1"/>
</dbReference>
<feature type="transmembrane region" description="Helical" evidence="7">
    <location>
        <begin position="223"/>
        <end position="246"/>
    </location>
</feature>
<dbReference type="EMBL" id="FNKD01000003">
    <property type="protein sequence ID" value="SDQ77475.1"/>
    <property type="molecule type" value="Genomic_DNA"/>
</dbReference>
<evidence type="ECO:0000256" key="1">
    <source>
        <dbReference type="ARBA" id="ARBA00004651"/>
    </source>
</evidence>
<feature type="transmembrane region" description="Helical" evidence="7">
    <location>
        <begin position="310"/>
        <end position="332"/>
    </location>
</feature>
<dbReference type="AlphaFoldDB" id="A0A1H1DLT4"/>
<reference evidence="8 9" key="1">
    <citation type="submission" date="2016-10" db="EMBL/GenBank/DDBJ databases">
        <authorList>
            <person name="de Groot N.N."/>
        </authorList>
    </citation>
    <scope>NUCLEOTIDE SEQUENCE [LARGE SCALE GENOMIC DNA]</scope>
    <source>
        <strain evidence="8 9">CGMCC 1.10449</strain>
    </source>
</reference>
<dbReference type="RefSeq" id="WP_092493303.1">
    <property type="nucleotide sequence ID" value="NZ_FNKD01000003.1"/>
</dbReference>
<dbReference type="Pfam" id="PF05977">
    <property type="entry name" value="MFS_3"/>
    <property type="match status" value="1"/>
</dbReference>
<evidence type="ECO:0000313" key="8">
    <source>
        <dbReference type="EMBL" id="SDQ77475.1"/>
    </source>
</evidence>
<dbReference type="InterPro" id="IPR036259">
    <property type="entry name" value="MFS_trans_sf"/>
</dbReference>
<evidence type="ECO:0000256" key="2">
    <source>
        <dbReference type="ARBA" id="ARBA00022448"/>
    </source>
</evidence>
<accession>A0A1H1DLT4</accession>
<keyword evidence="5 7" id="KW-1133">Transmembrane helix</keyword>
<comment type="subcellular location">
    <subcellularLocation>
        <location evidence="1">Cell membrane</location>
        <topology evidence="1">Multi-pass membrane protein</topology>
    </subcellularLocation>
</comment>
<keyword evidence="9" id="KW-1185">Reference proteome</keyword>
<keyword evidence="3" id="KW-1003">Cell membrane</keyword>
<feature type="transmembrane region" description="Helical" evidence="7">
    <location>
        <begin position="12"/>
        <end position="37"/>
    </location>
</feature>
<name>A0A1H1DLT4_9BACI</name>
<sequence length="411" mass="46501">MYTELLQNKNIRYYLIGGGISRLGDVLSGMAFLFLAYEITESTIYTTAMAIAETAPYLLFGLIGGVIADWLPKKKLLIMLDLLRIPLIFSIFLLHHFNLLDYYYLLIVSFAIQTIGCFFNPTHRAILPIITEPEERSLTNSLNDTLSRGVTVLSPVISVWLLTYGTIYFFIIDALTYLISVICLLQVHFTETKQEVNKSVKGVFLAIAEFFTWAKRNITIRQLFTITFLIVFFNTWVWEVGLLLALSEMSGKSEELYAILQGVFGGAVILTNITIPYFIKKMTMKIYLTGAFVWGAGITYYGVFYQIEHFFIGAILVGIGLPISSLARVYLIQSLVPENKLGRAFSSNAFLLYLANTFSLLFYGMLVSFVPIQWLMIGSGIIILIVSIALLFIITIKHTKLSWRSPINFLK</sequence>
<feature type="transmembrane region" description="Helical" evidence="7">
    <location>
        <begin position="344"/>
        <end position="366"/>
    </location>
</feature>
<dbReference type="GO" id="GO:0005886">
    <property type="term" value="C:plasma membrane"/>
    <property type="evidence" value="ECO:0007669"/>
    <property type="project" value="UniProtKB-SubCell"/>
</dbReference>
<dbReference type="Gene3D" id="1.20.1250.20">
    <property type="entry name" value="MFS general substrate transporter like domains"/>
    <property type="match status" value="1"/>
</dbReference>
<dbReference type="SUPFAM" id="SSF103473">
    <property type="entry name" value="MFS general substrate transporter"/>
    <property type="match status" value="1"/>
</dbReference>
<feature type="transmembrane region" description="Helical" evidence="7">
    <location>
        <begin position="43"/>
        <end position="64"/>
    </location>
</feature>
<evidence type="ECO:0000313" key="9">
    <source>
        <dbReference type="Proteomes" id="UP000199444"/>
    </source>
</evidence>
<proteinExistence type="predicted"/>
<organism evidence="8 9">
    <name type="scientific">Virgibacillus salinus</name>
    <dbReference type="NCBI Taxonomy" id="553311"/>
    <lineage>
        <taxon>Bacteria</taxon>
        <taxon>Bacillati</taxon>
        <taxon>Bacillota</taxon>
        <taxon>Bacilli</taxon>
        <taxon>Bacillales</taxon>
        <taxon>Bacillaceae</taxon>
        <taxon>Virgibacillus</taxon>
    </lineage>
</organism>
<dbReference type="InterPro" id="IPR010290">
    <property type="entry name" value="TM_effector"/>
</dbReference>
<feature type="transmembrane region" description="Helical" evidence="7">
    <location>
        <begin position="286"/>
        <end position="304"/>
    </location>
</feature>
<dbReference type="Proteomes" id="UP000199444">
    <property type="component" value="Unassembled WGS sequence"/>
</dbReference>
<evidence type="ECO:0000256" key="3">
    <source>
        <dbReference type="ARBA" id="ARBA00022475"/>
    </source>
</evidence>
<feature type="transmembrane region" description="Helical" evidence="7">
    <location>
        <begin position="142"/>
        <end position="161"/>
    </location>
</feature>
<keyword evidence="6 7" id="KW-0472">Membrane</keyword>
<evidence type="ECO:0000256" key="6">
    <source>
        <dbReference type="ARBA" id="ARBA00023136"/>
    </source>
</evidence>
<evidence type="ECO:0000256" key="4">
    <source>
        <dbReference type="ARBA" id="ARBA00022692"/>
    </source>
</evidence>
<protein>
    <submittedName>
        <fullName evidence="8">MFS-type transporter involved in bile tolerance, Atg22 family</fullName>
    </submittedName>
</protein>
<evidence type="ECO:0000256" key="7">
    <source>
        <dbReference type="SAM" id="Phobius"/>
    </source>
</evidence>
<gene>
    <name evidence="8" type="ORF">SAMN05216231_2479</name>
</gene>
<dbReference type="PANTHER" id="PTHR43266">
    <property type="entry name" value="MACROLIDE-EFFLUX PROTEIN"/>
    <property type="match status" value="1"/>
</dbReference>
<evidence type="ECO:0000256" key="5">
    <source>
        <dbReference type="ARBA" id="ARBA00022989"/>
    </source>
</evidence>
<keyword evidence="4 7" id="KW-0812">Transmembrane</keyword>
<keyword evidence="2" id="KW-0813">Transport</keyword>
<dbReference type="STRING" id="553311.SAMN05216231_2479"/>